<keyword evidence="2" id="KW-1185">Reference proteome</keyword>
<evidence type="ECO:0000313" key="2">
    <source>
        <dbReference type="Proteomes" id="UP000185544"/>
    </source>
</evidence>
<gene>
    <name evidence="1" type="ORF">BCY86_02505</name>
</gene>
<dbReference type="Proteomes" id="UP000185544">
    <property type="component" value="Chromosome"/>
</dbReference>
<protein>
    <submittedName>
        <fullName evidence="1">Uncharacterized protein</fullName>
    </submittedName>
</protein>
<organism evidence="1 2">
    <name type="scientific">Pajaroellobacter abortibovis</name>
    <dbReference type="NCBI Taxonomy" id="1882918"/>
    <lineage>
        <taxon>Bacteria</taxon>
        <taxon>Pseudomonadati</taxon>
        <taxon>Myxococcota</taxon>
        <taxon>Polyangia</taxon>
        <taxon>Polyangiales</taxon>
        <taxon>Polyangiaceae</taxon>
    </lineage>
</organism>
<dbReference type="AlphaFoldDB" id="A0A1L6MVU7"/>
<reference evidence="1 2" key="1">
    <citation type="submission" date="2016-08" db="EMBL/GenBank/DDBJ databases">
        <title>Identification and validation of antigenic proteins from Pajaroellobacter abortibovis using de-novo genome sequence assembly and reverse vaccinology.</title>
        <authorList>
            <person name="Welly B.T."/>
            <person name="Miller M.R."/>
            <person name="Stott J.L."/>
            <person name="Blanchard M.T."/>
            <person name="Islas-Trejo A.D."/>
            <person name="O'Rourke S.M."/>
            <person name="Young A.E."/>
            <person name="Medrano J.F."/>
            <person name="Van Eenennaam A.L."/>
        </authorList>
    </citation>
    <scope>NUCLEOTIDE SEQUENCE [LARGE SCALE GENOMIC DNA]</scope>
    <source>
        <strain evidence="1 2">BTF92-0548A/99-0131</strain>
    </source>
</reference>
<sequence length="84" mass="9784">MNRCLEQRFWIVLVVKDGTLPAGWDGDSLLRGSGRYFHSRIQGPEQSHAHRMRFHVIKQEHGKHQAADTSLFAVWMKRNAPQLF</sequence>
<accession>A0A1L6MVU7</accession>
<proteinExistence type="predicted"/>
<evidence type="ECO:0000313" key="1">
    <source>
        <dbReference type="EMBL" id="APR99670.1"/>
    </source>
</evidence>
<name>A0A1L6MVU7_9BACT</name>
<dbReference type="KEGG" id="pabo:BCY86_02505"/>
<dbReference type="EMBL" id="CP016908">
    <property type="protein sequence ID" value="APR99670.1"/>
    <property type="molecule type" value="Genomic_DNA"/>
</dbReference>